<evidence type="ECO:0000256" key="1">
    <source>
        <dbReference type="ARBA" id="ARBA00004871"/>
    </source>
</evidence>
<evidence type="ECO:0000259" key="3">
    <source>
        <dbReference type="Pfam" id="PF08501"/>
    </source>
</evidence>
<dbReference type="Gene3D" id="3.40.50.10860">
    <property type="entry name" value="Leucine Dehydrogenase, chain A, domain 1"/>
    <property type="match status" value="1"/>
</dbReference>
<organism evidence="4 5">
    <name type="scientific">Cryobacterium tepidiphilum</name>
    <dbReference type="NCBI Taxonomy" id="2486026"/>
    <lineage>
        <taxon>Bacteria</taxon>
        <taxon>Bacillati</taxon>
        <taxon>Actinomycetota</taxon>
        <taxon>Actinomycetes</taxon>
        <taxon>Micrococcales</taxon>
        <taxon>Microbacteriaceae</taxon>
        <taxon>Cryobacterium</taxon>
    </lineage>
</organism>
<dbReference type="GO" id="GO:0009073">
    <property type="term" value="P:aromatic amino acid family biosynthetic process"/>
    <property type="evidence" value="ECO:0007669"/>
    <property type="project" value="UniProtKB-KW"/>
</dbReference>
<dbReference type="GO" id="GO:0050661">
    <property type="term" value="F:NADP binding"/>
    <property type="evidence" value="ECO:0007669"/>
    <property type="project" value="TreeGrafter"/>
</dbReference>
<dbReference type="InterPro" id="IPR022893">
    <property type="entry name" value="Shikimate_DH_fam"/>
</dbReference>
<dbReference type="PANTHER" id="PTHR21089:SF1">
    <property type="entry name" value="BIFUNCTIONAL 3-DEHYDROQUINATE DEHYDRATASE_SHIKIMATE DEHYDROGENASE, CHLOROPLASTIC"/>
    <property type="match status" value="1"/>
</dbReference>
<evidence type="ECO:0000313" key="5">
    <source>
        <dbReference type="Proteomes" id="UP000279859"/>
    </source>
</evidence>
<dbReference type="GO" id="GO:0004764">
    <property type="term" value="F:shikimate 3-dehydrogenase (NADP+) activity"/>
    <property type="evidence" value="ECO:0007669"/>
    <property type="project" value="UniProtKB-EC"/>
</dbReference>
<evidence type="ECO:0000313" key="4">
    <source>
        <dbReference type="EMBL" id="RNE66561.1"/>
    </source>
</evidence>
<dbReference type="Gene3D" id="3.40.50.720">
    <property type="entry name" value="NAD(P)-binding Rossmann-like Domain"/>
    <property type="match status" value="1"/>
</dbReference>
<keyword evidence="4" id="KW-0560">Oxidoreductase</keyword>
<dbReference type="EMBL" id="RDSR01000004">
    <property type="protein sequence ID" value="RNE66561.1"/>
    <property type="molecule type" value="Genomic_DNA"/>
</dbReference>
<dbReference type="GO" id="GO:0009423">
    <property type="term" value="P:chorismate biosynthetic process"/>
    <property type="evidence" value="ECO:0007669"/>
    <property type="project" value="TreeGrafter"/>
</dbReference>
<sequence length="298" mass="30175">MATELKLPPGRRLAVLGAPVSHSKSPALHRAAYRQLGLDWEYTAQDVAPGELGAFLGTLGPDWLGLSLTMPFKHEALPLLTERDRVAQVTGAANTLLLSEPGADGTRTVAGFNTDVVGIVRALADAGITAVSSVAVLGAGATAASAVMAAAELGAESVELIARTPAKAAPLVELGRSLGLVVVVSDLATVPDASRAVGLVVSTLPGGTRLDVEFPAALRQHATLLDVAYAPWPSALGASWQEAGGTALSGLGMLLHQALIQVRIFVSGDPFAPLPDEPAVLASMRAALAAGPSDAVGG</sequence>
<dbReference type="Pfam" id="PF08501">
    <property type="entry name" value="Shikimate_dh_N"/>
    <property type="match status" value="1"/>
</dbReference>
<reference evidence="4 5" key="1">
    <citation type="submission" date="2018-11" db="EMBL/GenBank/DDBJ databases">
        <title>Cryobacterium sp. nov., isolated from rhizosphere soil of lettuce.</title>
        <authorList>
            <person name="Wang Y."/>
        </authorList>
    </citation>
    <scope>NUCLEOTIDE SEQUENCE [LARGE SCALE GENOMIC DNA]</scope>
    <source>
        <strain evidence="4 5">NEAU-85</strain>
    </source>
</reference>
<gene>
    <name evidence="4" type="ORF">EEJ31_03955</name>
</gene>
<dbReference type="Proteomes" id="UP000279859">
    <property type="component" value="Unassembled WGS sequence"/>
</dbReference>
<keyword evidence="5" id="KW-1185">Reference proteome</keyword>
<dbReference type="InterPro" id="IPR013708">
    <property type="entry name" value="Shikimate_DH-bd_N"/>
</dbReference>
<dbReference type="SUPFAM" id="SSF51735">
    <property type="entry name" value="NAD(P)-binding Rossmann-fold domains"/>
    <property type="match status" value="1"/>
</dbReference>
<dbReference type="GO" id="GO:0019632">
    <property type="term" value="P:shikimate metabolic process"/>
    <property type="evidence" value="ECO:0007669"/>
    <property type="project" value="TreeGrafter"/>
</dbReference>
<keyword evidence="2" id="KW-0028">Amino-acid biosynthesis</keyword>
<accession>A0A3M8LME0</accession>
<protein>
    <submittedName>
        <fullName evidence="4">Shikimate dehydrogenase</fullName>
        <ecNumber evidence="4">1.1.1.25</ecNumber>
    </submittedName>
</protein>
<name>A0A3M8LME0_9MICO</name>
<dbReference type="EC" id="1.1.1.25" evidence="4"/>
<comment type="caution">
    <text evidence="4">The sequence shown here is derived from an EMBL/GenBank/DDBJ whole genome shotgun (WGS) entry which is preliminary data.</text>
</comment>
<dbReference type="RefSeq" id="WP_123044995.1">
    <property type="nucleotide sequence ID" value="NZ_RDSR01000004.1"/>
</dbReference>
<dbReference type="SUPFAM" id="SSF53223">
    <property type="entry name" value="Aminoacid dehydrogenase-like, N-terminal domain"/>
    <property type="match status" value="1"/>
</dbReference>
<dbReference type="PANTHER" id="PTHR21089">
    <property type="entry name" value="SHIKIMATE DEHYDROGENASE"/>
    <property type="match status" value="1"/>
</dbReference>
<dbReference type="GO" id="GO:0005829">
    <property type="term" value="C:cytosol"/>
    <property type="evidence" value="ECO:0007669"/>
    <property type="project" value="TreeGrafter"/>
</dbReference>
<keyword evidence="2" id="KW-0057">Aromatic amino acid biosynthesis</keyword>
<dbReference type="OrthoDB" id="9776868at2"/>
<proteinExistence type="predicted"/>
<dbReference type="InterPro" id="IPR036291">
    <property type="entry name" value="NAD(P)-bd_dom_sf"/>
</dbReference>
<feature type="domain" description="Shikimate dehydrogenase substrate binding N-terminal" evidence="3">
    <location>
        <begin position="15"/>
        <end position="96"/>
    </location>
</feature>
<dbReference type="AlphaFoldDB" id="A0A3M8LME0"/>
<comment type="pathway">
    <text evidence="1">Metabolic intermediate biosynthesis; chorismate biosynthesis; chorismate from D-erythrose 4-phosphate and phosphoenolpyruvate: step 4/7.</text>
</comment>
<dbReference type="NCBIfam" id="NF001311">
    <property type="entry name" value="PRK00258.1-3"/>
    <property type="match status" value="1"/>
</dbReference>
<dbReference type="InterPro" id="IPR046346">
    <property type="entry name" value="Aminoacid_DH-like_N_sf"/>
</dbReference>
<evidence type="ECO:0000256" key="2">
    <source>
        <dbReference type="ARBA" id="ARBA00023141"/>
    </source>
</evidence>